<organism evidence="3 4">
    <name type="scientific">Microctonus hyperodae</name>
    <name type="common">Parasitoid wasp</name>
    <dbReference type="NCBI Taxonomy" id="165561"/>
    <lineage>
        <taxon>Eukaryota</taxon>
        <taxon>Metazoa</taxon>
        <taxon>Ecdysozoa</taxon>
        <taxon>Arthropoda</taxon>
        <taxon>Hexapoda</taxon>
        <taxon>Insecta</taxon>
        <taxon>Pterygota</taxon>
        <taxon>Neoptera</taxon>
        <taxon>Endopterygota</taxon>
        <taxon>Hymenoptera</taxon>
        <taxon>Apocrita</taxon>
        <taxon>Ichneumonoidea</taxon>
        <taxon>Braconidae</taxon>
        <taxon>Euphorinae</taxon>
        <taxon>Microctonus</taxon>
    </lineage>
</organism>
<dbReference type="Pfam" id="PF20700">
    <property type="entry name" value="Mutator"/>
    <property type="match status" value="2"/>
</dbReference>
<feature type="domain" description="Mutator-like transposase" evidence="2">
    <location>
        <begin position="18"/>
        <end position="155"/>
    </location>
</feature>
<keyword evidence="4" id="KW-1185">Reference proteome</keyword>
<proteinExistence type="predicted"/>
<dbReference type="EMBL" id="JAQQBR010001927">
    <property type="protein sequence ID" value="KAK0159463.1"/>
    <property type="molecule type" value="Genomic_DNA"/>
</dbReference>
<comment type="caution">
    <text evidence="3">The sequence shown here is derived from an EMBL/GenBank/DDBJ whole genome shotgun (WGS) entry which is preliminary data.</text>
</comment>
<accession>A0AA39F1D3</accession>
<evidence type="ECO:0000313" key="4">
    <source>
        <dbReference type="Proteomes" id="UP001168972"/>
    </source>
</evidence>
<feature type="domain" description="Mutator-like transposase" evidence="2">
    <location>
        <begin position="209"/>
        <end position="435"/>
    </location>
</feature>
<keyword evidence="1" id="KW-0175">Coiled coil</keyword>
<sequence>MKKVQKDYKNLKIKLPSGRRIVDLDKLAEEMWCQECDLPLSFRFCVNEDICEFASVFHIKCSKCGTIHLVRSSTNEGKSTKSKYHVNFKVALAILDGGIGETQLNTILSALNVPTINHNSIKRYERLVGPAIETVVKDSCHEALKVERELTILNEGYCNSNDEASIDSRADNVKKFVNFYVEADGVENKLNNDATFSSVSTDVKSVKSLIQHESNTEEDLKNRSQNLHENCERKLESIKKNIKIKKERIGLRLSYDGAWLKKGSGRCYNSRQGYGTAFGHYSRKCVAYATRNKRCRYCRISSKKKHDCGKNFIGSSKAMEADIAVGIFTKNDTFVKENVEIKTLIGDEDSSTIANLRRASSHQIDKWTDIIHATRKISKFLYAIKKIPKAAIEYLLYCFNCALRANEGSVNSTKAAILNIVPHAFGEHDSYGSWCNYGQNPEAFRHKYLPGGKPLTGDTLKKSILPIFKQAADNAEKLAPRASSQINENCNAVITSNAPKAKCYSDSRSSDSRVAAGISQVNLGRNYLSKVISTLGLSPIKNKSLLYRIKRDEKRKKMNSLMKTTEFNTRRRALFRNRQKLNASAEAREGITYQSNSEIDASLEINDKSITYIAPTVHDTTKLVIFDIETTGLNLTDEIVQIAAQCNGRYI</sequence>
<reference evidence="3" key="2">
    <citation type="submission" date="2023-03" db="EMBL/GenBank/DDBJ databases">
        <authorList>
            <person name="Inwood S.N."/>
            <person name="Skelly J.G."/>
            <person name="Guhlin J."/>
            <person name="Harrop T.W.R."/>
            <person name="Goldson S.G."/>
            <person name="Dearden P.K."/>
        </authorList>
    </citation>
    <scope>NUCLEOTIDE SEQUENCE</scope>
    <source>
        <strain evidence="3">Lincoln</strain>
        <tissue evidence="3">Whole body</tissue>
    </source>
</reference>
<protein>
    <recommendedName>
        <fullName evidence="2">Mutator-like transposase domain-containing protein</fullName>
    </recommendedName>
</protein>
<dbReference type="AlphaFoldDB" id="A0AA39F1D3"/>
<feature type="non-terminal residue" evidence="3">
    <location>
        <position position="1"/>
    </location>
</feature>
<gene>
    <name evidence="3" type="ORF">PV327_011116</name>
</gene>
<evidence type="ECO:0000256" key="1">
    <source>
        <dbReference type="SAM" id="Coils"/>
    </source>
</evidence>
<dbReference type="InterPro" id="IPR049012">
    <property type="entry name" value="Mutator_transp_dom"/>
</dbReference>
<evidence type="ECO:0000259" key="2">
    <source>
        <dbReference type="Pfam" id="PF20700"/>
    </source>
</evidence>
<evidence type="ECO:0000313" key="3">
    <source>
        <dbReference type="EMBL" id="KAK0159463.1"/>
    </source>
</evidence>
<feature type="coiled-coil region" evidence="1">
    <location>
        <begin position="221"/>
        <end position="248"/>
    </location>
</feature>
<name>A0AA39F1D3_MICHY</name>
<reference evidence="3" key="1">
    <citation type="journal article" date="2023" name="bioRxiv">
        <title>Scaffold-level genome assemblies of two parasitoid biocontrol wasps reveal the parthenogenesis mechanism and an associated novel virus.</title>
        <authorList>
            <person name="Inwood S."/>
            <person name="Skelly J."/>
            <person name="Guhlin J."/>
            <person name="Harrop T."/>
            <person name="Goldson S."/>
            <person name="Dearden P."/>
        </authorList>
    </citation>
    <scope>NUCLEOTIDE SEQUENCE</scope>
    <source>
        <strain evidence="3">Lincoln</strain>
        <tissue evidence="3">Whole body</tissue>
    </source>
</reference>
<dbReference type="Proteomes" id="UP001168972">
    <property type="component" value="Unassembled WGS sequence"/>
</dbReference>